<dbReference type="GO" id="GO:0043571">
    <property type="term" value="P:maintenance of CRISPR repeat elements"/>
    <property type="evidence" value="ECO:0007669"/>
    <property type="project" value="InterPro"/>
</dbReference>
<dbReference type="EMBL" id="QKOF01000006">
    <property type="protein sequence ID" value="MBE2900304.1"/>
    <property type="molecule type" value="Genomic_DNA"/>
</dbReference>
<dbReference type="Proteomes" id="UP000646659">
    <property type="component" value="Unassembled WGS sequence"/>
</dbReference>
<evidence type="ECO:0000313" key="3">
    <source>
        <dbReference type="Proteomes" id="UP000646659"/>
    </source>
</evidence>
<dbReference type="RefSeq" id="WP_192962060.1">
    <property type="nucleotide sequence ID" value="NZ_QKOF01000006.1"/>
</dbReference>
<dbReference type="InterPro" id="IPR021124">
    <property type="entry name" value="CRISPR-assoc_prot_Cas5"/>
</dbReference>
<reference evidence="2" key="1">
    <citation type="submission" date="2018-06" db="EMBL/GenBank/DDBJ databases">
        <title>Draft genome sequence of Methanothermobacter thermautotrophicus Strain WHS, a thermophilic, hydrogenotrophic methanogen isolated from Washburn Hot Springs in Yellowstone National Park, USA.</title>
        <authorList>
            <person name="Mckay L.J."/>
            <person name="Klingelsmith K."/>
            <person name="Inskeep W.P."/>
            <person name="Fields M.W."/>
        </authorList>
    </citation>
    <scope>NUCLEOTIDE SEQUENCE</scope>
    <source>
        <strain evidence="2">WHS</strain>
    </source>
</reference>
<comment type="caution">
    <text evidence="2">The sequence shown here is derived from an EMBL/GenBank/DDBJ whole genome shotgun (WGS) entry which is preliminary data.</text>
</comment>
<evidence type="ECO:0000313" key="2">
    <source>
        <dbReference type="EMBL" id="MBE2900304.1"/>
    </source>
</evidence>
<dbReference type="InterPro" id="IPR013422">
    <property type="entry name" value="CRISPR-assoc_prot_Cas5_N"/>
</dbReference>
<dbReference type="Pfam" id="PF09704">
    <property type="entry name" value="Cas_Cas5d"/>
    <property type="match status" value="1"/>
</dbReference>
<sequence>MEAVRFIIEGLINSFRIPQTSVYQLTYLAPTKTQVVGMLTNIMGKNEGDYYALLDKLRIGIVPLYINSIFNDAWTFKKWKSSGAGRDILQRERIYMGKFLIYVVTEDSNLLGEIMDYLMCPSRVPSLGMDDELVIIREPKRITMESRKSETVHSLFTLEEGMNFKYHPLTTEISNLFPPRIISVNLNFNKNVTPRKPTRFVQIVEFAGLSCELNRNKDLYFDKERQYNIEFL</sequence>
<evidence type="ECO:0008006" key="4">
    <source>
        <dbReference type="Google" id="ProtNLM"/>
    </source>
</evidence>
<dbReference type="GO" id="GO:0051607">
    <property type="term" value="P:defense response to virus"/>
    <property type="evidence" value="ECO:0007669"/>
    <property type="project" value="UniProtKB-KW"/>
</dbReference>
<organism evidence="2 3">
    <name type="scientific">Methanothermobacter thermautotrophicus</name>
    <name type="common">Methanobacterium thermoformicicum</name>
    <dbReference type="NCBI Taxonomy" id="145262"/>
    <lineage>
        <taxon>Archaea</taxon>
        <taxon>Methanobacteriati</taxon>
        <taxon>Methanobacteriota</taxon>
        <taxon>Methanomada group</taxon>
        <taxon>Methanobacteria</taxon>
        <taxon>Methanobacteriales</taxon>
        <taxon>Methanobacteriaceae</taxon>
        <taxon>Methanothermobacter</taxon>
    </lineage>
</organism>
<dbReference type="NCBIfam" id="TIGR02593">
    <property type="entry name" value="CRISPR_cas5"/>
    <property type="match status" value="1"/>
</dbReference>
<proteinExistence type="predicted"/>
<dbReference type="AlphaFoldDB" id="A0A842YQB2"/>
<gene>
    <name evidence="2" type="ORF">DNK57_05735</name>
</gene>
<dbReference type="Gene3D" id="3.30.70.2660">
    <property type="match status" value="1"/>
</dbReference>
<accession>A0A842YQB2</accession>
<name>A0A842YQB2_METTF</name>
<keyword evidence="1" id="KW-0051">Antiviral defense</keyword>
<protein>
    <recommendedName>
        <fullName evidence="4">CRISPR-associated protein Cas5</fullName>
    </recommendedName>
</protein>
<evidence type="ECO:0000256" key="1">
    <source>
        <dbReference type="ARBA" id="ARBA00023118"/>
    </source>
</evidence>
<dbReference type="OrthoDB" id="373433at2157"/>